<dbReference type="PANTHER" id="PTHR35089:SF1">
    <property type="entry name" value="CHAPERONE PROTEIN SKP"/>
    <property type="match status" value="1"/>
</dbReference>
<dbReference type="GO" id="GO:0050821">
    <property type="term" value="P:protein stabilization"/>
    <property type="evidence" value="ECO:0007669"/>
    <property type="project" value="TreeGrafter"/>
</dbReference>
<comment type="caution">
    <text evidence="5">The sequence shown here is derived from an EMBL/GenBank/DDBJ whole genome shotgun (WGS) entry which is preliminary data.</text>
</comment>
<evidence type="ECO:0000256" key="4">
    <source>
        <dbReference type="SAM" id="Phobius"/>
    </source>
</evidence>
<organism evidence="5">
    <name type="scientific">bioreactor metagenome</name>
    <dbReference type="NCBI Taxonomy" id="1076179"/>
    <lineage>
        <taxon>unclassified sequences</taxon>
        <taxon>metagenomes</taxon>
        <taxon>ecological metagenomes</taxon>
    </lineage>
</organism>
<evidence type="ECO:0000256" key="3">
    <source>
        <dbReference type="SAM" id="Coils"/>
    </source>
</evidence>
<gene>
    <name evidence="5" type="ORF">SDC9_136259</name>
</gene>
<keyword evidence="4" id="KW-0472">Membrane</keyword>
<keyword evidence="3" id="KW-0175">Coiled coil</keyword>
<evidence type="ECO:0008006" key="6">
    <source>
        <dbReference type="Google" id="ProtNLM"/>
    </source>
</evidence>
<feature type="transmembrane region" description="Helical" evidence="4">
    <location>
        <begin position="6"/>
        <end position="24"/>
    </location>
</feature>
<dbReference type="AlphaFoldDB" id="A0A645DIS4"/>
<dbReference type="InterPro" id="IPR024930">
    <property type="entry name" value="Skp_dom_sf"/>
</dbReference>
<evidence type="ECO:0000256" key="2">
    <source>
        <dbReference type="ARBA" id="ARBA00022729"/>
    </source>
</evidence>
<name>A0A645DIS4_9ZZZZ</name>
<dbReference type="GO" id="GO:0005829">
    <property type="term" value="C:cytosol"/>
    <property type="evidence" value="ECO:0007669"/>
    <property type="project" value="TreeGrafter"/>
</dbReference>
<feature type="coiled-coil region" evidence="3">
    <location>
        <begin position="51"/>
        <end position="78"/>
    </location>
</feature>
<proteinExistence type="inferred from homology"/>
<comment type="similarity">
    <text evidence="1">Belongs to the Skp family.</text>
</comment>
<dbReference type="SUPFAM" id="SSF111384">
    <property type="entry name" value="OmpH-like"/>
    <property type="match status" value="1"/>
</dbReference>
<sequence length="201" mass="22568">MKNVSLIFNVVLTVAVIALFVLHFSSRSKQSQSTTSEVSAAPSGSIVYIQIDSLMKQYDMFNDLKSELENKAQTIQDDLSKKGRAFERDVNDFKEKVQKGLITRAQAEGLQQQLASREQELQGLSQQKQMEMAEEEGVLVRKVMDALNKYLAKYNQEKKFALIITTSGTTNTVITADSTFNITKEVVAGLNDEYIKTKNNK</sequence>
<keyword evidence="4" id="KW-0812">Transmembrane</keyword>
<reference evidence="5" key="1">
    <citation type="submission" date="2019-08" db="EMBL/GenBank/DDBJ databases">
        <authorList>
            <person name="Kucharzyk K."/>
            <person name="Murdoch R.W."/>
            <person name="Higgins S."/>
            <person name="Loffler F."/>
        </authorList>
    </citation>
    <scope>NUCLEOTIDE SEQUENCE</scope>
</reference>
<protein>
    <recommendedName>
        <fullName evidence="6">Chaperone protein Skp</fullName>
    </recommendedName>
</protein>
<accession>A0A645DIS4</accession>
<keyword evidence="4" id="KW-1133">Transmembrane helix</keyword>
<dbReference type="GO" id="GO:0051082">
    <property type="term" value="F:unfolded protein binding"/>
    <property type="evidence" value="ECO:0007669"/>
    <property type="project" value="InterPro"/>
</dbReference>
<evidence type="ECO:0000313" key="5">
    <source>
        <dbReference type="EMBL" id="MPM89151.1"/>
    </source>
</evidence>
<evidence type="ECO:0000256" key="1">
    <source>
        <dbReference type="ARBA" id="ARBA00009091"/>
    </source>
</evidence>
<dbReference type="PANTHER" id="PTHR35089">
    <property type="entry name" value="CHAPERONE PROTEIN SKP"/>
    <property type="match status" value="1"/>
</dbReference>
<dbReference type="Pfam" id="PF03938">
    <property type="entry name" value="OmpH"/>
    <property type="match status" value="1"/>
</dbReference>
<dbReference type="SMART" id="SM00935">
    <property type="entry name" value="OmpH"/>
    <property type="match status" value="1"/>
</dbReference>
<keyword evidence="2" id="KW-0732">Signal</keyword>
<dbReference type="EMBL" id="VSSQ01036632">
    <property type="protein sequence ID" value="MPM89151.1"/>
    <property type="molecule type" value="Genomic_DNA"/>
</dbReference>
<dbReference type="Gene3D" id="3.30.910.20">
    <property type="entry name" value="Skp domain"/>
    <property type="match status" value="1"/>
</dbReference>
<dbReference type="InterPro" id="IPR005632">
    <property type="entry name" value="Chaperone_Skp"/>
</dbReference>